<dbReference type="Proteomes" id="UP001153332">
    <property type="component" value="Unassembled WGS sequence"/>
</dbReference>
<evidence type="ECO:0000313" key="2">
    <source>
        <dbReference type="Proteomes" id="UP001153332"/>
    </source>
</evidence>
<accession>A0ACC2JQQ0</accession>
<keyword evidence="2" id="KW-1185">Reference proteome</keyword>
<name>A0ACC2JQQ0_9PEZI</name>
<gene>
    <name evidence="1" type="ORF">O1611_g3959</name>
</gene>
<protein>
    <submittedName>
        <fullName evidence="1">Uncharacterized protein</fullName>
    </submittedName>
</protein>
<reference evidence="1" key="1">
    <citation type="submission" date="2022-12" db="EMBL/GenBank/DDBJ databases">
        <title>Genome Sequence of Lasiodiplodia mahajangana.</title>
        <authorList>
            <person name="Buettner E."/>
        </authorList>
    </citation>
    <scope>NUCLEOTIDE SEQUENCE</scope>
    <source>
        <strain evidence="1">VT137</strain>
    </source>
</reference>
<evidence type="ECO:0000313" key="1">
    <source>
        <dbReference type="EMBL" id="KAJ8129674.1"/>
    </source>
</evidence>
<proteinExistence type="predicted"/>
<sequence>MQGFEAIEGQEIFDWAQRCNELFQKLQYTLASHRSMGTYYTTLRDYFQRFELWAGFIGAFAHGDASLDQRLRYNPEIRVLILGMLKLVERNLNHGFWFDSVSKEAIIQEDSSAVDSETSTLLAAKASLAAIQEAIDRLRRSAILIRRSRSYSLAPRVQGFARKDPAKVDEFRKAASLFVVGRLPGISNSLATQLVSSILFRRLRLLYESRHNEKLKARRIQVTPAASQPGIKARNDTPAQDLSGRDVPEAKDKLSGPQLQDALSETENSGFDAGKFQHYDDASTEVSDASTVTSIAQGYVYPPPPKPKSGDRYCACNWCADEIKVSDLDIPGWWRTHFKKDLRPYVCISEDCSEPAVYFGSFLKWRQHMENAHTPDWARMIHSSQVWYCDVSPHRYLEFTKKEDLETHLRDEHTKLDPEQRVRRLERNVLPSIRKRHLCPLCNQDILRVYELQQHLPSGHETGPFEDAVEKVRLSTDPKVRFQDVGDSSSSEDEANTDNIPPSLTAEEIKKLNEGKVARHVAGHLKSLAFLSIRYLEGDATADEGDSEKAAPGGDDGDSKASSRVDKLTERILDDFPEAGDGKLEFEDLPQNDRTKADNRALALAAKNGDEDAVRLLMQSGADLESKYSEEDGGNGGKHGQTPLSLAAEKGHKAVVKILLDGGADLESEDSSGRTPLIFAINKGHEEVVQLLFSQGAIYDPHEWLHSDALRQSAIMGYYGIARLLIERGGSFPDSG</sequence>
<organism evidence="1 2">
    <name type="scientific">Lasiodiplodia mahajangana</name>
    <dbReference type="NCBI Taxonomy" id="1108764"/>
    <lineage>
        <taxon>Eukaryota</taxon>
        <taxon>Fungi</taxon>
        <taxon>Dikarya</taxon>
        <taxon>Ascomycota</taxon>
        <taxon>Pezizomycotina</taxon>
        <taxon>Dothideomycetes</taxon>
        <taxon>Dothideomycetes incertae sedis</taxon>
        <taxon>Botryosphaeriales</taxon>
        <taxon>Botryosphaeriaceae</taxon>
        <taxon>Lasiodiplodia</taxon>
    </lineage>
</organism>
<dbReference type="EMBL" id="JAPUUL010000694">
    <property type="protein sequence ID" value="KAJ8129674.1"/>
    <property type="molecule type" value="Genomic_DNA"/>
</dbReference>
<comment type="caution">
    <text evidence="1">The sequence shown here is derived from an EMBL/GenBank/DDBJ whole genome shotgun (WGS) entry which is preliminary data.</text>
</comment>